<dbReference type="CDD" id="cd13131">
    <property type="entry name" value="MATE_NorM_like"/>
    <property type="match status" value="1"/>
</dbReference>
<dbReference type="GO" id="GO:0005886">
    <property type="term" value="C:plasma membrane"/>
    <property type="evidence" value="ECO:0007669"/>
    <property type="project" value="UniProtKB-SubCell"/>
</dbReference>
<dbReference type="InterPro" id="IPR002528">
    <property type="entry name" value="MATE_fam"/>
</dbReference>
<evidence type="ECO:0000313" key="11">
    <source>
        <dbReference type="EMBL" id="GFE66022.1"/>
    </source>
</evidence>
<keyword evidence="4" id="KW-1003">Cell membrane</keyword>
<dbReference type="GO" id="GO:0015297">
    <property type="term" value="F:antiporter activity"/>
    <property type="evidence" value="ECO:0007669"/>
    <property type="project" value="UniProtKB-KW"/>
</dbReference>
<evidence type="ECO:0000256" key="5">
    <source>
        <dbReference type="ARBA" id="ARBA00022692"/>
    </source>
</evidence>
<feature type="transmembrane region" description="Helical" evidence="10">
    <location>
        <begin position="7"/>
        <end position="27"/>
    </location>
</feature>
<evidence type="ECO:0000256" key="4">
    <source>
        <dbReference type="ARBA" id="ARBA00022475"/>
    </source>
</evidence>
<evidence type="ECO:0000256" key="6">
    <source>
        <dbReference type="ARBA" id="ARBA00022989"/>
    </source>
</evidence>
<evidence type="ECO:0000256" key="9">
    <source>
        <dbReference type="ARBA" id="ARBA00031636"/>
    </source>
</evidence>
<feature type="transmembrane region" description="Helical" evidence="10">
    <location>
        <begin position="418"/>
        <end position="437"/>
    </location>
</feature>
<evidence type="ECO:0000256" key="7">
    <source>
        <dbReference type="ARBA" id="ARBA00023065"/>
    </source>
</evidence>
<sequence>MTFSQHLRAVLVLGLPLIGSHLAQFAIGLFDTIMLGWYGVTELAASVLANSFFFVIFIMGAGFAFAVMPMVAEASSGDDDTTVRRVTRMGMWLSVIYAALFLPLMIWSKSVFLAFGQDPGLSQMAQDYLRIAGFGLFPALLIMVLKSYLAALERTQVVLWITLLAVAVNAFGNWVLIFGNLGVPEMGLKGAAIASATTHLVAVLALALYVAKAPGTRAQVMFQRIWRPDPEVFGRVFRLGWPIGLTNLAESSLFSASALIIGLIGTVPLAAHGIAIQIASGTFMIHLALGQAATVRAGRALGRRDFEGMWRGGSAAVSLSMFVVALTMIAFLTVPELLISGFIDPDEPARGAILAMGTTLLAVAGLFQLVDAGQVMALSMLRGIQDTRVPMIMAAIAYWLVGLPTAYFLGIVLQIGPVGVWLGLVAGLFMASALLWWRFVQRFRAMSSPALSPSL</sequence>
<feature type="transmembrane region" description="Helical" evidence="10">
    <location>
        <begin position="270"/>
        <end position="289"/>
    </location>
</feature>
<feature type="transmembrane region" description="Helical" evidence="10">
    <location>
        <begin position="157"/>
        <end position="179"/>
    </location>
</feature>
<name>A0A6N6JLG3_9RHOB</name>
<reference evidence="11 12" key="1">
    <citation type="submission" date="2019-12" db="EMBL/GenBank/DDBJ databases">
        <title>Litoreibacter badius sp. nov., a novel bacteriochlorophyll a-containing bacterium in the genus Litoreibacter.</title>
        <authorList>
            <person name="Kanamuro M."/>
            <person name="Takabe Y."/>
            <person name="Mori K."/>
            <person name="Takaichi S."/>
            <person name="Hanada S."/>
        </authorList>
    </citation>
    <scope>NUCLEOTIDE SEQUENCE [LARGE SCALE GENOMIC DNA]</scope>
    <source>
        <strain evidence="11 12">K6</strain>
    </source>
</reference>
<feature type="transmembrane region" description="Helical" evidence="10">
    <location>
        <begin position="89"/>
        <end position="108"/>
    </location>
</feature>
<gene>
    <name evidence="11" type="ORF">KIN_30960</name>
</gene>
<dbReference type="RefSeq" id="WP_159808646.1">
    <property type="nucleotide sequence ID" value="NZ_BLJE01000003.1"/>
</dbReference>
<dbReference type="PANTHER" id="PTHR43298:SF2">
    <property type="entry name" value="FMN_FAD EXPORTER YEEO-RELATED"/>
    <property type="match status" value="1"/>
</dbReference>
<keyword evidence="6 10" id="KW-1133">Transmembrane helix</keyword>
<evidence type="ECO:0000256" key="1">
    <source>
        <dbReference type="ARBA" id="ARBA00004429"/>
    </source>
</evidence>
<keyword evidence="2" id="KW-0813">Transport</keyword>
<dbReference type="GO" id="GO:0006811">
    <property type="term" value="P:monoatomic ion transport"/>
    <property type="evidence" value="ECO:0007669"/>
    <property type="project" value="UniProtKB-KW"/>
</dbReference>
<feature type="transmembrane region" description="Helical" evidence="10">
    <location>
        <begin position="128"/>
        <end position="145"/>
    </location>
</feature>
<dbReference type="InterPro" id="IPR048279">
    <property type="entry name" value="MdtK-like"/>
</dbReference>
<feature type="transmembrane region" description="Helical" evidence="10">
    <location>
        <begin position="391"/>
        <end position="412"/>
    </location>
</feature>
<dbReference type="NCBIfam" id="TIGR00797">
    <property type="entry name" value="matE"/>
    <property type="match status" value="1"/>
</dbReference>
<comment type="subcellular location">
    <subcellularLocation>
        <location evidence="1">Cell inner membrane</location>
        <topology evidence="1">Multi-pass membrane protein</topology>
    </subcellularLocation>
</comment>
<dbReference type="OrthoDB" id="9780160at2"/>
<dbReference type="Pfam" id="PF01554">
    <property type="entry name" value="MatE"/>
    <property type="match status" value="2"/>
</dbReference>
<evidence type="ECO:0000256" key="3">
    <source>
        <dbReference type="ARBA" id="ARBA00022449"/>
    </source>
</evidence>
<dbReference type="EMBL" id="BLJE01000003">
    <property type="protein sequence ID" value="GFE66022.1"/>
    <property type="molecule type" value="Genomic_DNA"/>
</dbReference>
<dbReference type="PIRSF" id="PIRSF006603">
    <property type="entry name" value="DinF"/>
    <property type="match status" value="1"/>
</dbReference>
<keyword evidence="5 10" id="KW-0812">Transmembrane</keyword>
<comment type="caution">
    <text evidence="11">The sequence shown here is derived from an EMBL/GenBank/DDBJ whole genome shotgun (WGS) entry which is preliminary data.</text>
</comment>
<feature type="transmembrane region" description="Helical" evidence="10">
    <location>
        <begin position="352"/>
        <end position="370"/>
    </location>
</feature>
<dbReference type="AlphaFoldDB" id="A0A6N6JLG3"/>
<keyword evidence="8 10" id="KW-0472">Membrane</keyword>
<dbReference type="PANTHER" id="PTHR43298">
    <property type="entry name" value="MULTIDRUG RESISTANCE PROTEIN NORM-RELATED"/>
    <property type="match status" value="1"/>
</dbReference>
<dbReference type="Proteomes" id="UP000436822">
    <property type="component" value="Unassembled WGS sequence"/>
</dbReference>
<dbReference type="InterPro" id="IPR050222">
    <property type="entry name" value="MATE_MdtK"/>
</dbReference>
<feature type="transmembrane region" description="Helical" evidence="10">
    <location>
        <begin position="191"/>
        <end position="211"/>
    </location>
</feature>
<organism evidence="11 12">
    <name type="scientific">Litoreibacter roseus</name>
    <dbReference type="NCBI Taxonomy" id="2601869"/>
    <lineage>
        <taxon>Bacteria</taxon>
        <taxon>Pseudomonadati</taxon>
        <taxon>Pseudomonadota</taxon>
        <taxon>Alphaproteobacteria</taxon>
        <taxon>Rhodobacterales</taxon>
        <taxon>Roseobacteraceae</taxon>
        <taxon>Litoreibacter</taxon>
    </lineage>
</organism>
<feature type="transmembrane region" description="Helical" evidence="10">
    <location>
        <begin position="47"/>
        <end position="68"/>
    </location>
</feature>
<accession>A0A6N6JLG3</accession>
<evidence type="ECO:0000256" key="2">
    <source>
        <dbReference type="ARBA" id="ARBA00022448"/>
    </source>
</evidence>
<evidence type="ECO:0000256" key="8">
    <source>
        <dbReference type="ARBA" id="ARBA00023136"/>
    </source>
</evidence>
<keyword evidence="3" id="KW-0050">Antiport</keyword>
<dbReference type="GO" id="GO:0042910">
    <property type="term" value="F:xenobiotic transmembrane transporter activity"/>
    <property type="evidence" value="ECO:0007669"/>
    <property type="project" value="InterPro"/>
</dbReference>
<feature type="transmembrane region" description="Helical" evidence="10">
    <location>
        <begin position="245"/>
        <end position="264"/>
    </location>
</feature>
<keyword evidence="12" id="KW-1185">Reference proteome</keyword>
<proteinExistence type="predicted"/>
<protein>
    <recommendedName>
        <fullName evidence="9">Multidrug-efflux transporter</fullName>
    </recommendedName>
</protein>
<evidence type="ECO:0000256" key="10">
    <source>
        <dbReference type="SAM" id="Phobius"/>
    </source>
</evidence>
<keyword evidence="7" id="KW-0406">Ion transport</keyword>
<evidence type="ECO:0000313" key="12">
    <source>
        <dbReference type="Proteomes" id="UP000436822"/>
    </source>
</evidence>
<feature type="transmembrane region" description="Helical" evidence="10">
    <location>
        <begin position="310"/>
        <end position="332"/>
    </location>
</feature>